<dbReference type="CDD" id="cd11648">
    <property type="entry name" value="RsmI"/>
    <property type="match status" value="1"/>
</dbReference>
<keyword evidence="3 6" id="KW-0489">Methyltransferase</keyword>
<evidence type="ECO:0000256" key="3">
    <source>
        <dbReference type="ARBA" id="ARBA00022603"/>
    </source>
</evidence>
<comment type="similarity">
    <text evidence="6">Belongs to the methyltransferase superfamily. RsmI family.</text>
</comment>
<dbReference type="InterPro" id="IPR053910">
    <property type="entry name" value="RsmI_HTH"/>
</dbReference>
<dbReference type="NCBIfam" id="TIGR00096">
    <property type="entry name" value="16S rRNA (cytidine(1402)-2'-O)-methyltransferase"/>
    <property type="match status" value="1"/>
</dbReference>
<accession>A0ABY4MZ07</accession>
<feature type="domain" description="RsmI HTH" evidence="8">
    <location>
        <begin position="227"/>
        <end position="269"/>
    </location>
</feature>
<proteinExistence type="inferred from homology"/>
<dbReference type="Pfam" id="PF23016">
    <property type="entry name" value="RsmI_C"/>
    <property type="match status" value="1"/>
</dbReference>
<comment type="function">
    <text evidence="6">Catalyzes the 2'-O-methylation of the ribose of cytidine 1402 (C1402) in 16S rRNA.</text>
</comment>
<evidence type="ECO:0000313" key="9">
    <source>
        <dbReference type="EMBL" id="UQN15680.1"/>
    </source>
</evidence>
<dbReference type="GO" id="GO:0008168">
    <property type="term" value="F:methyltransferase activity"/>
    <property type="evidence" value="ECO:0007669"/>
    <property type="project" value="UniProtKB-KW"/>
</dbReference>
<gene>
    <name evidence="6 9" type="primary">rsmI</name>
    <name evidence="9" type="ORF">M3M28_04300</name>
</gene>
<dbReference type="InterPro" id="IPR014776">
    <property type="entry name" value="4pyrrole_Mease_sub2"/>
</dbReference>
<dbReference type="Gene3D" id="3.30.950.10">
    <property type="entry name" value="Methyltransferase, Cobalt-precorrin-4 Transmethylase, Domain 2"/>
    <property type="match status" value="1"/>
</dbReference>
<dbReference type="PANTHER" id="PTHR46111">
    <property type="entry name" value="RIBOSOMAL RNA SMALL SUBUNIT METHYLTRANSFERASE I"/>
    <property type="match status" value="1"/>
</dbReference>
<evidence type="ECO:0000259" key="7">
    <source>
        <dbReference type="Pfam" id="PF00590"/>
    </source>
</evidence>
<dbReference type="InterPro" id="IPR035996">
    <property type="entry name" value="4pyrrol_Methylase_sf"/>
</dbReference>
<dbReference type="InterPro" id="IPR000878">
    <property type="entry name" value="4pyrrol_Mease"/>
</dbReference>
<keyword evidence="1 6" id="KW-0963">Cytoplasm</keyword>
<dbReference type="SUPFAM" id="SSF53790">
    <property type="entry name" value="Tetrapyrrole methylase"/>
    <property type="match status" value="1"/>
</dbReference>
<name>A0ABY4MZ07_9MICO</name>
<evidence type="ECO:0000259" key="8">
    <source>
        <dbReference type="Pfam" id="PF23016"/>
    </source>
</evidence>
<dbReference type="PROSITE" id="PS01296">
    <property type="entry name" value="RSMI"/>
    <property type="match status" value="1"/>
</dbReference>
<comment type="subcellular location">
    <subcellularLocation>
        <location evidence="6">Cytoplasm</location>
    </subcellularLocation>
</comment>
<organism evidence="9">
    <name type="scientific">Gulosibacter sediminis</name>
    <dbReference type="NCBI Taxonomy" id="1729695"/>
    <lineage>
        <taxon>Bacteria</taxon>
        <taxon>Bacillati</taxon>
        <taxon>Actinomycetota</taxon>
        <taxon>Actinomycetes</taxon>
        <taxon>Micrococcales</taxon>
        <taxon>Microbacteriaceae</taxon>
        <taxon>Gulosibacter</taxon>
    </lineage>
</organism>
<evidence type="ECO:0000256" key="5">
    <source>
        <dbReference type="ARBA" id="ARBA00022691"/>
    </source>
</evidence>
<reference evidence="9" key="1">
    <citation type="submission" date="2022-05" db="EMBL/GenBank/DDBJ databases">
        <title>Complete genome sequence of toluene-degrading Gulosibacter sediminis strain ACHW.36C.</title>
        <authorList>
            <person name="Wai A.C."/>
            <person name="Lai G.K."/>
            <person name="Griffin S.D."/>
            <person name="Leung F.C."/>
        </authorList>
    </citation>
    <scope>NUCLEOTIDE SEQUENCE [LARGE SCALE GENOMIC DNA]</scope>
    <source>
        <strain evidence="9">ACHW.36C</strain>
    </source>
</reference>
<dbReference type="EC" id="2.1.1.198" evidence="6"/>
<dbReference type="InterPro" id="IPR018063">
    <property type="entry name" value="SAM_MeTrfase_RsmI_CS"/>
</dbReference>
<feature type="domain" description="Tetrapyrrole methylase" evidence="7">
    <location>
        <begin position="1"/>
        <end position="202"/>
    </location>
</feature>
<keyword evidence="4 6" id="KW-0808">Transferase</keyword>
<protein>
    <recommendedName>
        <fullName evidence="6">Ribosomal RNA small subunit methyltransferase I</fullName>
        <ecNumber evidence="6">2.1.1.198</ecNumber>
    </recommendedName>
    <alternativeName>
        <fullName evidence="6">16S rRNA 2'-O-ribose C1402 methyltransferase</fullName>
    </alternativeName>
    <alternativeName>
        <fullName evidence="6">rRNA (cytidine-2'-O-)-methyltransferase RsmI</fullName>
    </alternativeName>
</protein>
<dbReference type="Pfam" id="PF00590">
    <property type="entry name" value="TP_methylase"/>
    <property type="match status" value="1"/>
</dbReference>
<dbReference type="InterPro" id="IPR014777">
    <property type="entry name" value="4pyrrole_Mease_sub1"/>
</dbReference>
<sequence length="276" mass="29209">MLILAGTPIGNLGDASSRLADTLRAADLIACEDTRTTAKLLGLLEVTERPKLIALHEHNEHEAADEVARLAAAQTVVLVSDAGMPAISDPGFRVVRACAEAGVTVTSVPGPSAVITALAVAGLPTDRFCFEGFVPRKQSDRAKLVEQLADEPRTTVLYESPHRLATTLDDFAAAWPARQVVVCRELTKLHEEVRRGTCAELAQWASEGVRGEIVLVLAGAEAREVQLDDAVAEVLRLAAGGLRLKDAAAEVEARTGLRKRALYDAALAARGVNGAV</sequence>
<dbReference type="InterPro" id="IPR008189">
    <property type="entry name" value="rRNA_ssu_MeTfrase_I"/>
</dbReference>
<dbReference type="PANTHER" id="PTHR46111:SF1">
    <property type="entry name" value="RIBOSOMAL RNA SMALL SUBUNIT METHYLTRANSFERASE I"/>
    <property type="match status" value="1"/>
</dbReference>
<evidence type="ECO:0000256" key="1">
    <source>
        <dbReference type="ARBA" id="ARBA00022490"/>
    </source>
</evidence>
<dbReference type="HAMAP" id="MF_01877">
    <property type="entry name" value="16SrRNA_methyltr_I"/>
    <property type="match status" value="1"/>
</dbReference>
<dbReference type="EMBL" id="CP097160">
    <property type="protein sequence ID" value="UQN15680.1"/>
    <property type="molecule type" value="Genomic_DNA"/>
</dbReference>
<dbReference type="GO" id="GO:0032259">
    <property type="term" value="P:methylation"/>
    <property type="evidence" value="ECO:0007669"/>
    <property type="project" value="UniProtKB-KW"/>
</dbReference>
<evidence type="ECO:0000256" key="4">
    <source>
        <dbReference type="ARBA" id="ARBA00022679"/>
    </source>
</evidence>
<evidence type="ECO:0000256" key="2">
    <source>
        <dbReference type="ARBA" id="ARBA00022552"/>
    </source>
</evidence>
<keyword evidence="5 6" id="KW-0949">S-adenosyl-L-methionine</keyword>
<dbReference type="Gene3D" id="3.40.1010.10">
    <property type="entry name" value="Cobalt-precorrin-4 Transmethylase, Domain 1"/>
    <property type="match status" value="1"/>
</dbReference>
<comment type="catalytic activity">
    <reaction evidence="6">
        <text>cytidine(1402) in 16S rRNA + S-adenosyl-L-methionine = 2'-O-methylcytidine(1402) in 16S rRNA + S-adenosyl-L-homocysteine + H(+)</text>
        <dbReference type="Rhea" id="RHEA:42924"/>
        <dbReference type="Rhea" id="RHEA-COMP:10285"/>
        <dbReference type="Rhea" id="RHEA-COMP:10286"/>
        <dbReference type="ChEBI" id="CHEBI:15378"/>
        <dbReference type="ChEBI" id="CHEBI:57856"/>
        <dbReference type="ChEBI" id="CHEBI:59789"/>
        <dbReference type="ChEBI" id="CHEBI:74495"/>
        <dbReference type="ChEBI" id="CHEBI:82748"/>
        <dbReference type="EC" id="2.1.1.198"/>
    </reaction>
</comment>
<keyword evidence="2 6" id="KW-0698">rRNA processing</keyword>
<evidence type="ECO:0000256" key="6">
    <source>
        <dbReference type="HAMAP-Rule" id="MF_01877"/>
    </source>
</evidence>
<dbReference type="PIRSF" id="PIRSF005917">
    <property type="entry name" value="MTase_YraL"/>
    <property type="match status" value="1"/>
</dbReference>